<accession>A0A533I4Z5</accession>
<proteinExistence type="predicted"/>
<sequence length="144" mass="15223">MTAVRFVSAILLGLGLVAAIIAWHLGVWSAGQPGPGLFPAIAGFLLAGTSIVCMATAGEVTDEEEPVDRRRLLQYGMAIVAFGLAMQILGAVIATFGLIFGVLRFIEHRSWLNAAVVAAVLAILSWAIFRHLLGVPLPTGLLEF</sequence>
<dbReference type="Pfam" id="PF07331">
    <property type="entry name" value="TctB"/>
    <property type="match status" value="1"/>
</dbReference>
<protein>
    <submittedName>
        <fullName evidence="3">Tripartite tricarboxylate transporter TctB family protein</fullName>
    </submittedName>
</protein>
<evidence type="ECO:0000256" key="1">
    <source>
        <dbReference type="SAM" id="Phobius"/>
    </source>
</evidence>
<comment type="caution">
    <text evidence="3">The sequence shown here is derived from an EMBL/GenBank/DDBJ whole genome shotgun (WGS) entry which is preliminary data.</text>
</comment>
<name>A0A533I4Z5_PARDE</name>
<keyword evidence="1" id="KW-0472">Membrane</keyword>
<evidence type="ECO:0000259" key="2">
    <source>
        <dbReference type="Pfam" id="PF07331"/>
    </source>
</evidence>
<organism evidence="3 4">
    <name type="scientific">Paracoccus denitrificans</name>
    <dbReference type="NCBI Taxonomy" id="266"/>
    <lineage>
        <taxon>Bacteria</taxon>
        <taxon>Pseudomonadati</taxon>
        <taxon>Pseudomonadota</taxon>
        <taxon>Alphaproteobacteria</taxon>
        <taxon>Rhodobacterales</taxon>
        <taxon>Paracoccaceae</taxon>
        <taxon>Paracoccus</taxon>
    </lineage>
</organism>
<gene>
    <name evidence="3" type="ORF">DI616_16175</name>
</gene>
<dbReference type="AlphaFoldDB" id="A0A533I4Z5"/>
<feature type="domain" description="DUF1468" evidence="2">
    <location>
        <begin position="6"/>
        <end position="138"/>
    </location>
</feature>
<feature type="transmembrane region" description="Helical" evidence="1">
    <location>
        <begin position="37"/>
        <end position="57"/>
    </location>
</feature>
<feature type="transmembrane region" description="Helical" evidence="1">
    <location>
        <begin position="77"/>
        <end position="103"/>
    </location>
</feature>
<keyword evidence="1" id="KW-1133">Transmembrane helix</keyword>
<dbReference type="InterPro" id="IPR009936">
    <property type="entry name" value="DUF1468"/>
</dbReference>
<keyword evidence="1" id="KW-0812">Transmembrane</keyword>
<evidence type="ECO:0000313" key="3">
    <source>
        <dbReference type="EMBL" id="TKW65070.1"/>
    </source>
</evidence>
<reference evidence="3 4" key="1">
    <citation type="journal article" date="2017" name="Nat. Commun.">
        <title>In situ click chemistry generation of cyclooxygenase-2 inhibitors.</title>
        <authorList>
            <person name="Bhardwaj A."/>
            <person name="Kaur J."/>
            <person name="Wuest M."/>
            <person name="Wuest F."/>
        </authorList>
    </citation>
    <scope>NUCLEOTIDE SEQUENCE [LARGE SCALE GENOMIC DNA]</scope>
    <source>
        <strain evidence="3">S2_012_000_R3_94</strain>
    </source>
</reference>
<dbReference type="EMBL" id="VAFL01000016">
    <property type="protein sequence ID" value="TKW65070.1"/>
    <property type="molecule type" value="Genomic_DNA"/>
</dbReference>
<evidence type="ECO:0000313" key="4">
    <source>
        <dbReference type="Proteomes" id="UP000315344"/>
    </source>
</evidence>
<dbReference type="Proteomes" id="UP000315344">
    <property type="component" value="Unassembled WGS sequence"/>
</dbReference>
<feature type="transmembrane region" description="Helical" evidence="1">
    <location>
        <begin position="110"/>
        <end position="129"/>
    </location>
</feature>
<feature type="transmembrane region" description="Helical" evidence="1">
    <location>
        <begin position="6"/>
        <end position="25"/>
    </location>
</feature>